<evidence type="ECO:0000256" key="1">
    <source>
        <dbReference type="SAM" id="Phobius"/>
    </source>
</evidence>
<name>A0ABU8VCY6_9BURK</name>
<feature type="transmembrane region" description="Helical" evidence="1">
    <location>
        <begin position="40"/>
        <end position="64"/>
    </location>
</feature>
<accession>A0ABU8VCY6</accession>
<dbReference type="InterPro" id="IPR032816">
    <property type="entry name" value="VTT_dom"/>
</dbReference>
<proteinExistence type="predicted"/>
<dbReference type="Pfam" id="PF09335">
    <property type="entry name" value="VTT_dom"/>
    <property type="match status" value="1"/>
</dbReference>
<dbReference type="PANTHER" id="PTHR42709:SF2">
    <property type="entry name" value="INNER MEMBRANE PROTEIN YOHD"/>
    <property type="match status" value="1"/>
</dbReference>
<feature type="transmembrane region" description="Helical" evidence="1">
    <location>
        <begin position="12"/>
        <end position="34"/>
    </location>
</feature>
<evidence type="ECO:0000259" key="2">
    <source>
        <dbReference type="Pfam" id="PF09335"/>
    </source>
</evidence>
<feature type="transmembrane region" description="Helical" evidence="1">
    <location>
        <begin position="124"/>
        <end position="150"/>
    </location>
</feature>
<dbReference type="EMBL" id="JBBKZU010000003">
    <property type="protein sequence ID" value="MEJ8811171.1"/>
    <property type="molecule type" value="Genomic_DNA"/>
</dbReference>
<gene>
    <name evidence="3" type="ORF">WKW77_08840</name>
</gene>
<comment type="caution">
    <text evidence="3">The sequence shown here is derived from an EMBL/GenBank/DDBJ whole genome shotgun (WGS) entry which is preliminary data.</text>
</comment>
<feature type="domain" description="VTT" evidence="2">
    <location>
        <begin position="24"/>
        <end position="143"/>
    </location>
</feature>
<keyword evidence="4" id="KW-1185">Reference proteome</keyword>
<keyword evidence="1" id="KW-1133">Transmembrane helix</keyword>
<keyword evidence="1" id="KW-0472">Membrane</keyword>
<dbReference type="InterPro" id="IPR051311">
    <property type="entry name" value="DedA_domain"/>
</dbReference>
<dbReference type="RefSeq" id="WP_340356483.1">
    <property type="nucleotide sequence ID" value="NZ_JBBKZU010000003.1"/>
</dbReference>
<evidence type="ECO:0000313" key="4">
    <source>
        <dbReference type="Proteomes" id="UP001365846"/>
    </source>
</evidence>
<dbReference type="Proteomes" id="UP001365846">
    <property type="component" value="Unassembled WGS sequence"/>
</dbReference>
<feature type="transmembrane region" description="Helical" evidence="1">
    <location>
        <begin position="162"/>
        <end position="181"/>
    </location>
</feature>
<dbReference type="PANTHER" id="PTHR42709">
    <property type="entry name" value="ALKALINE PHOSPHATASE LIKE PROTEIN"/>
    <property type="match status" value="1"/>
</dbReference>
<protein>
    <submittedName>
        <fullName evidence="3">DedA family protein</fullName>
    </submittedName>
</protein>
<evidence type="ECO:0000313" key="3">
    <source>
        <dbReference type="EMBL" id="MEJ8811171.1"/>
    </source>
</evidence>
<keyword evidence="1" id="KW-0812">Transmembrane</keyword>
<sequence length="189" mass="20519">MPFILQLLADYGYLAVFIGCLLEGETILVLAGFACHQGHLSVPVTLAVAVIGATLGDQLFYWIGRYKGTMLLARLPSLAQRAERVAASLKRYDGLVVMGVRFVYGLRIAGPIAIGAMRMPPRRFVAFNLLGAILWAPLIASVGFLFGSALDVLLGDVERIELIGTVLIVGIALAIALVRRWRRSRATPR</sequence>
<organism evidence="3 4">
    <name type="scientific">Variovorax ureilyticus</name>
    <dbReference type="NCBI Taxonomy" id="1836198"/>
    <lineage>
        <taxon>Bacteria</taxon>
        <taxon>Pseudomonadati</taxon>
        <taxon>Pseudomonadota</taxon>
        <taxon>Betaproteobacteria</taxon>
        <taxon>Burkholderiales</taxon>
        <taxon>Comamonadaceae</taxon>
        <taxon>Variovorax</taxon>
    </lineage>
</organism>
<reference evidence="3 4" key="1">
    <citation type="submission" date="2024-03" db="EMBL/GenBank/DDBJ databases">
        <title>Novel species of the genus Variovorax.</title>
        <authorList>
            <person name="Liu Q."/>
            <person name="Xin Y.-H."/>
        </authorList>
    </citation>
    <scope>NUCLEOTIDE SEQUENCE [LARGE SCALE GENOMIC DNA]</scope>
    <source>
        <strain evidence="3 4">KACC 18899</strain>
    </source>
</reference>